<dbReference type="GO" id="GO:0005375">
    <property type="term" value="F:copper ion transmembrane transporter activity"/>
    <property type="evidence" value="ECO:0007669"/>
    <property type="project" value="UniProtKB-UniRule"/>
</dbReference>
<keyword evidence="7" id="KW-0406">Ion transport</keyword>
<evidence type="ECO:0000256" key="4">
    <source>
        <dbReference type="ARBA" id="ARBA00022796"/>
    </source>
</evidence>
<accession>A0A5N5MBF7</accession>
<evidence type="ECO:0000256" key="1">
    <source>
        <dbReference type="ARBA" id="ARBA00004141"/>
    </source>
</evidence>
<keyword evidence="7" id="KW-0813">Transport</keyword>
<reference evidence="9" key="1">
    <citation type="journal article" date="2019" name="Gigascience">
        <title>De novo genome assembly of the endangered Acer yangbiense, a plant species with extremely small populations endemic to Yunnan Province, China.</title>
        <authorList>
            <person name="Yang J."/>
            <person name="Wariss H.M."/>
            <person name="Tao L."/>
            <person name="Zhang R."/>
            <person name="Yun Q."/>
            <person name="Hollingsworth P."/>
            <person name="Dao Z."/>
            <person name="Luo G."/>
            <person name="Guo H."/>
            <person name="Ma Y."/>
            <person name="Sun W."/>
        </authorList>
    </citation>
    <scope>NUCLEOTIDE SEQUENCE [LARGE SCALE GENOMIC DNA]</scope>
    <source>
        <strain evidence="9">cv. br00</strain>
    </source>
</reference>
<dbReference type="AlphaFoldDB" id="A0A5N5MBF7"/>
<dbReference type="InterPro" id="IPR007274">
    <property type="entry name" value="Cop_transporter"/>
</dbReference>
<feature type="transmembrane region" description="Helical" evidence="7">
    <location>
        <begin position="82"/>
        <end position="102"/>
    </location>
</feature>
<dbReference type="Proteomes" id="UP000326939">
    <property type="component" value="Chromosome 6"/>
</dbReference>
<evidence type="ECO:0000256" key="6">
    <source>
        <dbReference type="ARBA" id="ARBA00023136"/>
    </source>
</evidence>
<dbReference type="PANTHER" id="PTHR12483">
    <property type="entry name" value="SOLUTE CARRIER FAMILY 31 COPPER TRANSPORTERS"/>
    <property type="match status" value="1"/>
</dbReference>
<comment type="subcellular location">
    <subcellularLocation>
        <location evidence="1 7">Membrane</location>
        <topology evidence="1 7">Multi-pass membrane protein</topology>
    </subcellularLocation>
</comment>
<evidence type="ECO:0000313" key="8">
    <source>
        <dbReference type="EMBL" id="KAB5552490.1"/>
    </source>
</evidence>
<evidence type="ECO:0000313" key="9">
    <source>
        <dbReference type="Proteomes" id="UP000326939"/>
    </source>
</evidence>
<comment type="similarity">
    <text evidence="2 7">Belongs to the copper transporter (Ctr) (TC 1.A.56) family. SLC31A subfamily.</text>
</comment>
<name>A0A5N5MBF7_9ROSI</name>
<keyword evidence="9" id="KW-1185">Reference proteome</keyword>
<dbReference type="GO" id="GO:0005886">
    <property type="term" value="C:plasma membrane"/>
    <property type="evidence" value="ECO:0007669"/>
    <property type="project" value="TreeGrafter"/>
</dbReference>
<dbReference type="Pfam" id="PF04145">
    <property type="entry name" value="Ctr"/>
    <property type="match status" value="1"/>
</dbReference>
<evidence type="ECO:0000256" key="7">
    <source>
        <dbReference type="RuleBase" id="RU367022"/>
    </source>
</evidence>
<feature type="transmembrane region" description="Helical" evidence="7">
    <location>
        <begin position="108"/>
        <end position="124"/>
    </location>
</feature>
<keyword evidence="7" id="KW-0186">Copper</keyword>
<keyword evidence="5 7" id="KW-1133">Transmembrane helix</keyword>
<gene>
    <name evidence="8" type="ORF">DKX38_009801</name>
</gene>
<keyword evidence="6 7" id="KW-0472">Membrane</keyword>
<comment type="caution">
    <text evidence="8">The sequence shown here is derived from an EMBL/GenBank/DDBJ whole genome shotgun (WGS) entry which is preliminary data.</text>
</comment>
<evidence type="ECO:0000256" key="5">
    <source>
        <dbReference type="ARBA" id="ARBA00022989"/>
    </source>
</evidence>
<evidence type="ECO:0000256" key="2">
    <source>
        <dbReference type="ARBA" id="ARBA00006921"/>
    </source>
</evidence>
<evidence type="ECO:0000256" key="3">
    <source>
        <dbReference type="ARBA" id="ARBA00022692"/>
    </source>
</evidence>
<organism evidence="8 9">
    <name type="scientific">Salix brachista</name>
    <dbReference type="NCBI Taxonomy" id="2182728"/>
    <lineage>
        <taxon>Eukaryota</taxon>
        <taxon>Viridiplantae</taxon>
        <taxon>Streptophyta</taxon>
        <taxon>Embryophyta</taxon>
        <taxon>Tracheophyta</taxon>
        <taxon>Spermatophyta</taxon>
        <taxon>Magnoliopsida</taxon>
        <taxon>eudicotyledons</taxon>
        <taxon>Gunneridae</taxon>
        <taxon>Pentapetalae</taxon>
        <taxon>rosids</taxon>
        <taxon>fabids</taxon>
        <taxon>Malpighiales</taxon>
        <taxon>Salicaceae</taxon>
        <taxon>Saliceae</taxon>
        <taxon>Salix</taxon>
    </lineage>
</organism>
<protein>
    <recommendedName>
        <fullName evidence="7">Copper transport protein</fullName>
    </recommendedName>
</protein>
<keyword evidence="4 7" id="KW-0187">Copper transport</keyword>
<sequence>MMHMTLYWGIKVTLLFDSWKTDSWFSYLLSLLACFLFSAFYQYLEDRRIRLKAIAVSNPPQQPQPVNVPLLTPKRRASSAKFAAALLFGINSAIGYLLMLAIMSFNGGVFLAIVLGLTAGYLLFRSGDEEVVAVDNPFVIPQPFTSPSVQVPFLLPRMLVIAMEVISGTGGNFCFTFEDMMQVLSIVLWTMEVLIMKSIVPFCVSVLGFILSSEWSTVNCCLLRFVIEVMVVHRSVVKGMAVELQNKPCTVVVQVWSSAADSSAEAP</sequence>
<feature type="transmembrane region" description="Helical" evidence="7">
    <location>
        <begin position="24"/>
        <end position="44"/>
    </location>
</feature>
<dbReference type="PANTHER" id="PTHR12483:SF27">
    <property type="entry name" value="COPPER TRANSPORT PROTEIN CTR1"/>
    <property type="match status" value="1"/>
</dbReference>
<keyword evidence="3 7" id="KW-0812">Transmembrane</keyword>
<proteinExistence type="inferred from homology"/>
<dbReference type="EMBL" id="VDCV01000006">
    <property type="protein sequence ID" value="KAB5552490.1"/>
    <property type="molecule type" value="Genomic_DNA"/>
</dbReference>